<dbReference type="GO" id="GO:0004222">
    <property type="term" value="F:metalloendopeptidase activity"/>
    <property type="evidence" value="ECO:0007669"/>
    <property type="project" value="InterPro"/>
</dbReference>
<keyword evidence="2" id="KW-0645">Protease</keyword>
<evidence type="ECO:0000259" key="8">
    <source>
        <dbReference type="Pfam" id="PF01435"/>
    </source>
</evidence>
<proteinExistence type="predicted"/>
<sequence>MSWYRRTKLVFDSLRRNIDPKILPRSHLPSSIKPTGSPNPSSNFSGFSSIASRQVGLRSWTPLGSRNRVAYNPFLSQAKRSYYVDRYQVRHFKPRGPRKWLQNPKAVWTVVLLGSGVLVTLYFGNLETVPYTKRTHFVLLSKAMEKRIGESQFEQIKKTYKGKVLPAIHPESIRVRLIAKEVIDALQRGLSHEHVWSDLGYGSMDSTTRGSDTGVKEVGIALSEGGDGEETLSEMKWSKDDQILDDKWIQESRKKDTKGESAHLEGINWEVIVVNEPMVNAFCLPAGKIVVFTGLLDHFKSDAEVATVIGHEVGHAVARHVAEGITKNLWFAILQLVLYQFVMPDLVNTMSALFLRLPFSRKMEIEADYIGLLLLASAGYDPRIAPKVYEKLGKLGGDVALGEYLSTHPSGKKRSQLLAQANVMEEALMIYREVQSGRGIEGFL</sequence>
<evidence type="ECO:0000256" key="2">
    <source>
        <dbReference type="ARBA" id="ARBA00022670"/>
    </source>
</evidence>
<dbReference type="InterPro" id="IPR001915">
    <property type="entry name" value="Peptidase_M48"/>
</dbReference>
<keyword evidence="9" id="KW-1185">Reference proteome</keyword>
<keyword evidence="6" id="KW-0482">Metalloprotease</keyword>
<dbReference type="PANTHER" id="PTHR22726:SF1">
    <property type="entry name" value="METALLOENDOPEPTIDASE OMA1, MITOCHONDRIAL"/>
    <property type="match status" value="1"/>
</dbReference>
<feature type="domain" description="Peptidase M48" evidence="8">
    <location>
        <begin position="246"/>
        <end position="418"/>
    </location>
</feature>
<evidence type="ECO:0000256" key="4">
    <source>
        <dbReference type="ARBA" id="ARBA00022801"/>
    </source>
</evidence>
<keyword evidence="4" id="KW-0378">Hydrolase</keyword>
<evidence type="ECO:0000256" key="7">
    <source>
        <dbReference type="SAM" id="Phobius"/>
    </source>
</evidence>
<dbReference type="RefSeq" id="XP_018457037.1">
    <property type="nucleotide sequence ID" value="XM_018601535.2"/>
</dbReference>
<feature type="transmembrane region" description="Helical" evidence="7">
    <location>
        <begin position="106"/>
        <end position="124"/>
    </location>
</feature>
<dbReference type="PANTHER" id="PTHR22726">
    <property type="entry name" value="METALLOENDOPEPTIDASE OMA1"/>
    <property type="match status" value="1"/>
</dbReference>
<evidence type="ECO:0000313" key="10">
    <source>
        <dbReference type="RefSeq" id="XP_018457037.1"/>
    </source>
</evidence>
<protein>
    <submittedName>
        <fullName evidence="10">Mitochondrial metalloendopeptidase OMA1</fullName>
    </submittedName>
</protein>
<dbReference type="Gene3D" id="3.30.2010.10">
    <property type="entry name" value="Metalloproteases ('zincins'), catalytic domain"/>
    <property type="match status" value="1"/>
</dbReference>
<reference evidence="9" key="1">
    <citation type="journal article" date="2019" name="Database">
        <title>The radish genome database (RadishGD): an integrated information resource for radish genomics.</title>
        <authorList>
            <person name="Yu H.J."/>
            <person name="Baek S."/>
            <person name="Lee Y.J."/>
            <person name="Cho A."/>
            <person name="Mun J.H."/>
        </authorList>
    </citation>
    <scope>NUCLEOTIDE SEQUENCE [LARGE SCALE GENOMIC DNA]</scope>
    <source>
        <strain evidence="9">cv. WK10039</strain>
    </source>
</reference>
<reference evidence="10" key="2">
    <citation type="submission" date="2025-08" db="UniProtKB">
        <authorList>
            <consortium name="RefSeq"/>
        </authorList>
    </citation>
    <scope>IDENTIFICATION</scope>
    <source>
        <tissue evidence="10">Leaf</tissue>
    </source>
</reference>
<dbReference type="GO" id="GO:0016020">
    <property type="term" value="C:membrane"/>
    <property type="evidence" value="ECO:0007669"/>
    <property type="project" value="TreeGrafter"/>
</dbReference>
<evidence type="ECO:0000256" key="1">
    <source>
        <dbReference type="ARBA" id="ARBA00001947"/>
    </source>
</evidence>
<dbReference type="Pfam" id="PF01435">
    <property type="entry name" value="Peptidase_M48"/>
    <property type="match status" value="1"/>
</dbReference>
<dbReference type="GO" id="GO:0051603">
    <property type="term" value="P:proteolysis involved in protein catabolic process"/>
    <property type="evidence" value="ECO:0007669"/>
    <property type="project" value="TreeGrafter"/>
</dbReference>
<keyword evidence="7" id="KW-0812">Transmembrane</keyword>
<organism evidence="9 10">
    <name type="scientific">Raphanus sativus</name>
    <name type="common">Radish</name>
    <name type="synonym">Raphanus raphanistrum var. sativus</name>
    <dbReference type="NCBI Taxonomy" id="3726"/>
    <lineage>
        <taxon>Eukaryota</taxon>
        <taxon>Viridiplantae</taxon>
        <taxon>Streptophyta</taxon>
        <taxon>Embryophyta</taxon>
        <taxon>Tracheophyta</taxon>
        <taxon>Spermatophyta</taxon>
        <taxon>Magnoliopsida</taxon>
        <taxon>eudicotyledons</taxon>
        <taxon>Gunneridae</taxon>
        <taxon>Pentapetalae</taxon>
        <taxon>rosids</taxon>
        <taxon>malvids</taxon>
        <taxon>Brassicales</taxon>
        <taxon>Brassicaceae</taxon>
        <taxon>Brassiceae</taxon>
        <taxon>Raphanus</taxon>
    </lineage>
</organism>
<gene>
    <name evidence="10" type="primary">LOC108828002</name>
</gene>
<comment type="cofactor">
    <cofactor evidence="1">
        <name>Zn(2+)</name>
        <dbReference type="ChEBI" id="CHEBI:29105"/>
    </cofactor>
</comment>
<dbReference type="AlphaFoldDB" id="A0A6J0LAC7"/>
<evidence type="ECO:0000256" key="3">
    <source>
        <dbReference type="ARBA" id="ARBA00022723"/>
    </source>
</evidence>
<accession>A0A6J0LAC7</accession>
<keyword evidence="5" id="KW-0862">Zinc</keyword>
<evidence type="ECO:0000313" key="9">
    <source>
        <dbReference type="Proteomes" id="UP000504610"/>
    </source>
</evidence>
<dbReference type="CDD" id="cd07331">
    <property type="entry name" value="M48C_Oma1_like"/>
    <property type="match status" value="1"/>
</dbReference>
<keyword evidence="7" id="KW-1133">Transmembrane helix</keyword>
<dbReference type="Proteomes" id="UP000504610">
    <property type="component" value="Chromosome 9"/>
</dbReference>
<evidence type="ECO:0000256" key="5">
    <source>
        <dbReference type="ARBA" id="ARBA00022833"/>
    </source>
</evidence>
<dbReference type="GO" id="GO:0046872">
    <property type="term" value="F:metal ion binding"/>
    <property type="evidence" value="ECO:0007669"/>
    <property type="project" value="UniProtKB-KW"/>
</dbReference>
<name>A0A6J0LAC7_RAPSA</name>
<dbReference type="OrthoDB" id="7464992at2759"/>
<evidence type="ECO:0000256" key="6">
    <source>
        <dbReference type="ARBA" id="ARBA00023049"/>
    </source>
</evidence>
<dbReference type="KEGG" id="rsz:108828002"/>
<keyword evidence="3" id="KW-0479">Metal-binding</keyword>
<keyword evidence="7" id="KW-0472">Membrane</keyword>
<dbReference type="GeneID" id="108828002"/>
<dbReference type="InterPro" id="IPR051156">
    <property type="entry name" value="Mito/Outer_Membr_Metalloprot"/>
</dbReference>